<dbReference type="InterPro" id="IPR051502">
    <property type="entry name" value="RLP_Defense_Trigger"/>
</dbReference>
<keyword evidence="6" id="KW-1185">Reference proteome</keyword>
<dbReference type="PANTHER" id="PTHR48062:SF21">
    <property type="entry name" value="RECEPTOR-LIKE PROTEIN 12"/>
    <property type="match status" value="1"/>
</dbReference>
<reference evidence="5 6" key="1">
    <citation type="submission" date="2024-02" db="EMBL/GenBank/DDBJ databases">
        <authorList>
            <person name="Vignale AGUSTIN F."/>
            <person name="Sosa J E."/>
            <person name="Modenutti C."/>
        </authorList>
    </citation>
    <scope>NUCLEOTIDE SEQUENCE [LARGE SCALE GENOMIC DNA]</scope>
</reference>
<name>A0ABC8SAQ9_9AQUA</name>
<evidence type="ECO:0000313" key="6">
    <source>
        <dbReference type="Proteomes" id="UP001642360"/>
    </source>
</evidence>
<keyword evidence="4" id="KW-1133">Transmembrane helix</keyword>
<comment type="caution">
    <text evidence="5">The sequence shown here is derived from an EMBL/GenBank/DDBJ whole genome shotgun (WGS) entry which is preliminary data.</text>
</comment>
<evidence type="ECO:0000256" key="1">
    <source>
        <dbReference type="ARBA" id="ARBA00009592"/>
    </source>
</evidence>
<dbReference type="SUPFAM" id="SSF52058">
    <property type="entry name" value="L domain-like"/>
    <property type="match status" value="1"/>
</dbReference>
<dbReference type="Pfam" id="PF00560">
    <property type="entry name" value="LRR_1"/>
    <property type="match status" value="3"/>
</dbReference>
<feature type="transmembrane region" description="Helical" evidence="4">
    <location>
        <begin position="224"/>
        <end position="245"/>
    </location>
</feature>
<comment type="similarity">
    <text evidence="1">Belongs to the RLP family.</text>
</comment>
<gene>
    <name evidence="5" type="ORF">ILEXP_LOCUS21465</name>
</gene>
<dbReference type="InterPro" id="IPR032675">
    <property type="entry name" value="LRR_dom_sf"/>
</dbReference>
<keyword evidence="4" id="KW-0472">Membrane</keyword>
<keyword evidence="4" id="KW-0812">Transmembrane</keyword>
<evidence type="ECO:0000313" key="5">
    <source>
        <dbReference type="EMBL" id="CAK9153221.1"/>
    </source>
</evidence>
<keyword evidence="3" id="KW-0677">Repeat</keyword>
<evidence type="ECO:0000256" key="4">
    <source>
        <dbReference type="SAM" id="Phobius"/>
    </source>
</evidence>
<proteinExistence type="inferred from homology"/>
<accession>A0ABC8SAQ9</accession>
<dbReference type="PANTHER" id="PTHR48062">
    <property type="entry name" value="RECEPTOR-LIKE PROTEIN 14"/>
    <property type="match status" value="1"/>
</dbReference>
<dbReference type="InterPro" id="IPR001611">
    <property type="entry name" value="Leu-rich_rpt"/>
</dbReference>
<evidence type="ECO:0000256" key="2">
    <source>
        <dbReference type="ARBA" id="ARBA00022614"/>
    </source>
</evidence>
<keyword evidence="2" id="KW-0433">Leucine-rich repeat</keyword>
<dbReference type="EMBL" id="CAUOFW020002367">
    <property type="protein sequence ID" value="CAK9153221.1"/>
    <property type="molecule type" value="Genomic_DNA"/>
</dbReference>
<organism evidence="5 6">
    <name type="scientific">Ilex paraguariensis</name>
    <name type="common">yerba mate</name>
    <dbReference type="NCBI Taxonomy" id="185542"/>
    <lineage>
        <taxon>Eukaryota</taxon>
        <taxon>Viridiplantae</taxon>
        <taxon>Streptophyta</taxon>
        <taxon>Embryophyta</taxon>
        <taxon>Tracheophyta</taxon>
        <taxon>Spermatophyta</taxon>
        <taxon>Magnoliopsida</taxon>
        <taxon>eudicotyledons</taxon>
        <taxon>Gunneridae</taxon>
        <taxon>Pentapetalae</taxon>
        <taxon>asterids</taxon>
        <taxon>campanulids</taxon>
        <taxon>Aquifoliales</taxon>
        <taxon>Aquifoliaceae</taxon>
        <taxon>Ilex</taxon>
    </lineage>
</organism>
<dbReference type="FunFam" id="3.80.10.10:FF:000383">
    <property type="entry name" value="Leucine-rich repeat receptor protein kinase EMS1"/>
    <property type="match status" value="1"/>
</dbReference>
<dbReference type="Proteomes" id="UP001642360">
    <property type="component" value="Unassembled WGS sequence"/>
</dbReference>
<protein>
    <submittedName>
        <fullName evidence="5">Uncharacterized protein</fullName>
    </submittedName>
</protein>
<dbReference type="AlphaFoldDB" id="A0ABC8SAQ9"/>
<sequence length="265" mass="30155">MFLDQYPYCLPSIPFGMKINFDDAFGTHQYRRMTYRSNTRYSYRSQLGVGRNIVDDYITSDEVEEVEFITKSRAESYRGNILYFMSGIDLSWNKLTGPIPPEIGYPSGIHTLNLSFNCLTGSIPEIFSLLKQEQSLDLSHNRLSGQIPSQVVELNFLSVFTVAYNNLSGRTPDRKAQFATFEEISYEGNPYSCGLPLQRSCTTSRVSPSAPPPSRSVHLLEAEFWWAFGESYVLALLGFIAFLYVSPYHRRLLFGFVEACVVSCR</sequence>
<dbReference type="Gene3D" id="3.80.10.10">
    <property type="entry name" value="Ribonuclease Inhibitor"/>
    <property type="match status" value="1"/>
</dbReference>
<evidence type="ECO:0000256" key="3">
    <source>
        <dbReference type="ARBA" id="ARBA00022737"/>
    </source>
</evidence>